<keyword evidence="4 7" id="KW-0067">ATP-binding</keyword>
<dbReference type="Pfam" id="PF11721">
    <property type="entry name" value="Malectin"/>
    <property type="match status" value="1"/>
</dbReference>
<dbReference type="PANTHER" id="PTHR47972:SF35">
    <property type="entry name" value="KINESIN-LIKE PROTEIN KIN-14Q"/>
    <property type="match status" value="1"/>
</dbReference>
<dbReference type="PROSITE" id="PS00411">
    <property type="entry name" value="KINESIN_MOTOR_1"/>
    <property type="match status" value="1"/>
</dbReference>
<dbReference type="InterPro" id="IPR027640">
    <property type="entry name" value="Kinesin-like_fam"/>
</dbReference>
<dbReference type="FunFam" id="3.40.850.10:FF:000057">
    <property type="entry name" value="kinesin-like protein KIN-14R"/>
    <property type="match status" value="1"/>
</dbReference>
<dbReference type="SUPFAM" id="SSF52540">
    <property type="entry name" value="P-loop containing nucleoside triphosphate hydrolases"/>
    <property type="match status" value="1"/>
</dbReference>
<dbReference type="PROSITE" id="PS50067">
    <property type="entry name" value="KINESIN_MOTOR_2"/>
    <property type="match status" value="1"/>
</dbReference>
<dbReference type="GO" id="GO:0005524">
    <property type="term" value="F:ATP binding"/>
    <property type="evidence" value="ECO:0007669"/>
    <property type="project" value="UniProtKB-UniRule"/>
</dbReference>
<keyword evidence="2" id="KW-0493">Microtubule</keyword>
<feature type="region of interest" description="Disordered" evidence="9">
    <location>
        <begin position="136"/>
        <end position="155"/>
    </location>
</feature>
<gene>
    <name evidence="11" type="ORF">ZIOFF_062370</name>
</gene>
<evidence type="ECO:0000256" key="4">
    <source>
        <dbReference type="ARBA" id="ARBA00022840"/>
    </source>
</evidence>
<comment type="similarity">
    <text evidence="1">Belongs to the TRAFAC class myosin-kinesin ATPase superfamily. Kinesin family. KIN-14 subfamily.</text>
</comment>
<keyword evidence="12" id="KW-1185">Reference proteome</keyword>
<dbReference type="InterPro" id="IPR001752">
    <property type="entry name" value="Kinesin_motor_dom"/>
</dbReference>
<keyword evidence="3 7" id="KW-0547">Nucleotide-binding</keyword>
<evidence type="ECO:0000256" key="1">
    <source>
        <dbReference type="ARBA" id="ARBA00010899"/>
    </source>
</evidence>
<dbReference type="PRINTS" id="PR00380">
    <property type="entry name" value="KINESINHEAVY"/>
</dbReference>
<keyword evidence="6 7" id="KW-0505">Motor protein</keyword>
<feature type="domain" description="Kinesin motor" evidence="10">
    <location>
        <begin position="620"/>
        <end position="945"/>
    </location>
</feature>
<dbReference type="CDD" id="cd01366">
    <property type="entry name" value="KISc_C_terminal"/>
    <property type="match status" value="1"/>
</dbReference>
<evidence type="ECO:0000256" key="7">
    <source>
        <dbReference type="PROSITE-ProRule" id="PRU00283"/>
    </source>
</evidence>
<evidence type="ECO:0000256" key="2">
    <source>
        <dbReference type="ARBA" id="ARBA00022701"/>
    </source>
</evidence>
<comment type="caution">
    <text evidence="11">The sequence shown here is derived from an EMBL/GenBank/DDBJ whole genome shotgun (WGS) entry which is preliminary data.</text>
</comment>
<accession>A0A8J5F5A8</accession>
<dbReference type="InterPro" id="IPR019821">
    <property type="entry name" value="Kinesin_motor_CS"/>
</dbReference>
<dbReference type="Gene3D" id="2.60.120.430">
    <property type="entry name" value="Galactose-binding lectin"/>
    <property type="match status" value="1"/>
</dbReference>
<name>A0A8J5F5A8_ZINOF</name>
<evidence type="ECO:0000259" key="10">
    <source>
        <dbReference type="PROSITE" id="PS50067"/>
    </source>
</evidence>
<dbReference type="InterPro" id="IPR036961">
    <property type="entry name" value="Kinesin_motor_dom_sf"/>
</dbReference>
<organism evidence="11 12">
    <name type="scientific">Zingiber officinale</name>
    <name type="common">Ginger</name>
    <name type="synonym">Amomum zingiber</name>
    <dbReference type="NCBI Taxonomy" id="94328"/>
    <lineage>
        <taxon>Eukaryota</taxon>
        <taxon>Viridiplantae</taxon>
        <taxon>Streptophyta</taxon>
        <taxon>Embryophyta</taxon>
        <taxon>Tracheophyta</taxon>
        <taxon>Spermatophyta</taxon>
        <taxon>Magnoliopsida</taxon>
        <taxon>Liliopsida</taxon>
        <taxon>Zingiberales</taxon>
        <taxon>Zingiberaceae</taxon>
        <taxon>Zingiber</taxon>
    </lineage>
</organism>
<dbReference type="GO" id="GO:0008017">
    <property type="term" value="F:microtubule binding"/>
    <property type="evidence" value="ECO:0007669"/>
    <property type="project" value="InterPro"/>
</dbReference>
<dbReference type="SMART" id="SM00129">
    <property type="entry name" value="KISc"/>
    <property type="match status" value="1"/>
</dbReference>
<dbReference type="GO" id="GO:0005874">
    <property type="term" value="C:microtubule"/>
    <property type="evidence" value="ECO:0007669"/>
    <property type="project" value="UniProtKB-KW"/>
</dbReference>
<feature type="binding site" evidence="7">
    <location>
        <begin position="703"/>
        <end position="710"/>
    </location>
    <ligand>
        <name>ATP</name>
        <dbReference type="ChEBI" id="CHEBI:30616"/>
    </ligand>
</feature>
<protein>
    <recommendedName>
        <fullName evidence="10">Kinesin motor domain-containing protein</fullName>
    </recommendedName>
</protein>
<dbReference type="InterPro" id="IPR021720">
    <property type="entry name" value="Malectin_dom"/>
</dbReference>
<feature type="coiled-coil region" evidence="8">
    <location>
        <begin position="966"/>
        <end position="1051"/>
    </location>
</feature>
<dbReference type="Proteomes" id="UP000734854">
    <property type="component" value="Unassembled WGS sequence"/>
</dbReference>
<dbReference type="PANTHER" id="PTHR47972">
    <property type="entry name" value="KINESIN-LIKE PROTEIN KLP-3"/>
    <property type="match status" value="1"/>
</dbReference>
<evidence type="ECO:0000256" key="9">
    <source>
        <dbReference type="SAM" id="MobiDB-lite"/>
    </source>
</evidence>
<evidence type="ECO:0000256" key="6">
    <source>
        <dbReference type="ARBA" id="ARBA00023175"/>
    </source>
</evidence>
<evidence type="ECO:0000313" key="11">
    <source>
        <dbReference type="EMBL" id="KAG6478922.1"/>
    </source>
</evidence>
<dbReference type="GO" id="GO:0003777">
    <property type="term" value="F:microtubule motor activity"/>
    <property type="evidence" value="ECO:0007669"/>
    <property type="project" value="InterPro"/>
</dbReference>
<keyword evidence="5 8" id="KW-0175">Coiled coil</keyword>
<evidence type="ECO:0000256" key="8">
    <source>
        <dbReference type="SAM" id="Coils"/>
    </source>
</evidence>
<dbReference type="GO" id="GO:0007018">
    <property type="term" value="P:microtubule-based movement"/>
    <property type="evidence" value="ECO:0007669"/>
    <property type="project" value="InterPro"/>
</dbReference>
<reference evidence="11 12" key="1">
    <citation type="submission" date="2020-08" db="EMBL/GenBank/DDBJ databases">
        <title>Plant Genome Project.</title>
        <authorList>
            <person name="Zhang R.-G."/>
        </authorList>
    </citation>
    <scope>NUCLEOTIDE SEQUENCE [LARGE SCALE GENOMIC DNA]</scope>
    <source>
        <tissue evidence="11">Rhizome</tissue>
    </source>
</reference>
<evidence type="ECO:0000256" key="3">
    <source>
        <dbReference type="ARBA" id="ARBA00022741"/>
    </source>
</evidence>
<dbReference type="EMBL" id="JACMSC010000017">
    <property type="protein sequence ID" value="KAG6478922.1"/>
    <property type="molecule type" value="Genomic_DNA"/>
</dbReference>
<sequence length="1281" mass="143041">MLTSSRSIAVISGATSSGLRWPLRTLSRAAITNKCLLSQSSQSPRPLTPSPPPAAAASTVVVAASTAASIAAVAASTTAATASTAASTAATLASSGCRLLQRWSSEFLDSVLFLCFGLRADRVFIFSASTQFSIQSDPSSYRKSRPRRPSSLFSSSKSFDPFASLIQKTLVALKQGFLVDPLFGEEVFLRWERDQGFEFKLSSPDYTASPISPENSREEIQETPEYIRRSRERKKVAPVGLFLEKGFGVLKMESRMEEKSIEEGINCDKVSDFEASIELGVIPDVQETLMSINAGCLDESVVCGDIDFEVDKFYSGGDTIKTDAQVGDGSCGIYQSARLGNFSYQFTELEAGDYLVDLHFAEIVFADGPVGMRIFDVFIQNEKVLAGLDIYGQVGSNQPLILSDLRASVLCDEGLLIRFEGIMGQPIVSGISVRRDSASGKTFQRIQGEQAEVSKLVKVDCDQCRKLKKEFRFMLNEHSECKQTLESLKKENELKNRECHQAWLSLQQLQMELMQKSMHVGSLAFAIEGQVKEKSRWFLSLANLSQKFHSLKQEHVKLTGNALEFRRCLVDISHMTTTVQSTLDRHIKFEKEHEDLKLRFNEEANERKELYNKIIELKGNIRVFCRCRPLNMEEKARGDGSVIDFGSAKDGGLIVKGHVSSTKLFKFDSVFSPEEDQEAVFKKTAPFATSVLDGYNVCIFAFGQTGTGKTFTMEGTEEARGVNYRTLEEIFRIIRERQGLHHYEVTVSVLEVYNEQIHDLLLSGSEPGVASKKLEVKQVAEGVHVPGLVEAPVTNMNEAWEVLQTGSKARAVGSTNANEHSSRSHCIHCVMIKGENLVNGECTRSKLWLIDLAGSERVAKTDAQGERLKEAQNINKSLSALGNVISALATKSQHIPFRNSKLTHLLQDSLGGDSKTLMFVQISPNEEDLGETLCSLNFASRVRGIELGLAKRQIDMSEMSRYKHMFGKVKEDMKQKESQMKKMEETIQSLEVKNKAKELINTSLQDKIKELESQLLIERKLARQHVDNRIAENQQLQQQQLQQQKHKEQDASSSCLRTNCHASEQVIDKEFDSVLRPFTENNSNRPLLSTPNDSNIFKHFRQFKDKENKPEIPEEPFPRKASRVSLCPTVRGLPITPVSRRNSLIPFPVTKPTPPTPQMLTNVMNFSPSLPLQARAIYATDDPTEGEIINQGRSNKKINSILRRSLQKKVIIRPQLPQSMRTGATLSGIDKLRLSVGRSGRKSRRMAAVKVGDGDRVIHHKQQKEKERGWNLGATTSRHIF</sequence>
<dbReference type="Gene3D" id="3.40.850.10">
    <property type="entry name" value="Kinesin motor domain"/>
    <property type="match status" value="1"/>
</dbReference>
<dbReference type="Pfam" id="PF00225">
    <property type="entry name" value="Kinesin"/>
    <property type="match status" value="1"/>
</dbReference>
<evidence type="ECO:0000256" key="5">
    <source>
        <dbReference type="ARBA" id="ARBA00023054"/>
    </source>
</evidence>
<dbReference type="InterPro" id="IPR027417">
    <property type="entry name" value="P-loop_NTPase"/>
</dbReference>
<evidence type="ECO:0000313" key="12">
    <source>
        <dbReference type="Proteomes" id="UP000734854"/>
    </source>
</evidence>
<proteinExistence type="inferred from homology"/>